<comment type="caution">
    <text evidence="3">The sequence shown here is derived from an EMBL/GenBank/DDBJ whole genome shotgun (WGS) entry which is preliminary data.</text>
</comment>
<feature type="transmembrane region" description="Helical" evidence="1">
    <location>
        <begin position="65"/>
        <end position="83"/>
    </location>
</feature>
<proteinExistence type="predicted"/>
<accession>A0A5M9ZGE7</accession>
<dbReference type="InterPro" id="IPR032834">
    <property type="entry name" value="NatK-like_C"/>
</dbReference>
<organism evidence="3 4">
    <name type="scientific">Bifidobacterium myosotis</name>
    <dbReference type="NCBI Taxonomy" id="1630166"/>
    <lineage>
        <taxon>Bacteria</taxon>
        <taxon>Bacillati</taxon>
        <taxon>Actinomycetota</taxon>
        <taxon>Actinomycetes</taxon>
        <taxon>Bifidobacteriales</taxon>
        <taxon>Bifidobacteriaceae</taxon>
        <taxon>Bifidobacterium</taxon>
    </lineage>
</organism>
<feature type="transmembrane region" description="Helical" evidence="1">
    <location>
        <begin position="90"/>
        <end position="109"/>
    </location>
</feature>
<feature type="transmembrane region" description="Helical" evidence="1">
    <location>
        <begin position="194"/>
        <end position="216"/>
    </location>
</feature>
<feature type="transmembrane region" description="Helical" evidence="1">
    <location>
        <begin position="131"/>
        <end position="152"/>
    </location>
</feature>
<dbReference type="EMBL" id="RZUH01000012">
    <property type="protein sequence ID" value="KAA8826010.1"/>
    <property type="molecule type" value="Genomic_DNA"/>
</dbReference>
<evidence type="ECO:0000256" key="1">
    <source>
        <dbReference type="SAM" id="Phobius"/>
    </source>
</evidence>
<keyword evidence="1" id="KW-0812">Transmembrane</keyword>
<name>A0A5M9ZGE7_9BIFI</name>
<evidence type="ECO:0000313" key="4">
    <source>
        <dbReference type="Proteomes" id="UP000410049"/>
    </source>
</evidence>
<feature type="domain" description="Sensor histidine kinase NatK-like C-terminal" evidence="2">
    <location>
        <begin position="328"/>
        <end position="433"/>
    </location>
</feature>
<keyword evidence="1" id="KW-0472">Membrane</keyword>
<dbReference type="AlphaFoldDB" id="A0A5M9ZGE7"/>
<protein>
    <submittedName>
        <fullName evidence="3">GHKL domain-containing protein</fullName>
    </submittedName>
</protein>
<sequence>MLALHFDLWLGLFMIELLAGTLLFSRHCGWRNNWRLVLIPVMVLVSCLLPMNMSYLESEAMVPDHAFSLLYYFAHVAVIILLLKCVTRATWLEALVVAAAGYATQHIAYDMMKLVMIGSGHSDTSFYFTPMYYVIYVTVYVGVYGAIWLCFARRFDIDDDKVRYAAAWIIGGMALLVSVVVFNLFFVLTLPPQSQMVCFVYDAICTVLGLLTLTFASSNDRLQDDLRVMRQINRLQEQHYELAKENIELINIKCHDIRKNLASLYRESGGRPSDASIRQVEDSIRVYDSIFHTGNEAMDVLLTEKSLYCSSHGITLTCMVDGGPLDFMESSDVYALFGNILDNAIESVVKCDDPGKKTISLTVKTNGRLLICEEQNYYVGELFMLDGLPVTTKSDTRFHGFGTRSIAYQVRKYHGDLHMRGVNGMFSLSAVIPLPD</sequence>
<dbReference type="CDD" id="cd16935">
    <property type="entry name" value="HATPase_AgrC-ComD-like"/>
    <property type="match status" value="1"/>
</dbReference>
<dbReference type="Pfam" id="PF14501">
    <property type="entry name" value="HATPase_c_5"/>
    <property type="match status" value="1"/>
</dbReference>
<keyword evidence="1" id="KW-1133">Transmembrane helix</keyword>
<feature type="transmembrane region" description="Helical" evidence="1">
    <location>
        <begin position="36"/>
        <end position="53"/>
    </location>
</feature>
<dbReference type="Proteomes" id="UP000410049">
    <property type="component" value="Unassembled WGS sequence"/>
</dbReference>
<evidence type="ECO:0000313" key="3">
    <source>
        <dbReference type="EMBL" id="KAA8826010.1"/>
    </source>
</evidence>
<reference evidence="3 4" key="1">
    <citation type="journal article" date="2019" name="Syst. Appl. Microbiol.">
        <title>Characterization of Bifidobacterium species in feaces of the Egyptian fruit bat: Description of B. vespertilionis sp. nov. and B. rousetti sp. nov.</title>
        <authorList>
            <person name="Modesto M."/>
            <person name="Satti M."/>
            <person name="Watanabe K."/>
            <person name="Puglisi E."/>
            <person name="Morelli L."/>
            <person name="Huang C.-H."/>
            <person name="Liou J.-S."/>
            <person name="Miyashita M."/>
            <person name="Tamura T."/>
            <person name="Saito S."/>
            <person name="Mori K."/>
            <person name="Huang L."/>
            <person name="Sciavilla P."/>
            <person name="Sandri C."/>
            <person name="Spiezio C."/>
            <person name="Vitali F."/>
            <person name="Cavalieri D."/>
            <person name="Perpetuini G."/>
            <person name="Tofalo R."/>
            <person name="Bonetti A."/>
            <person name="Arita M."/>
            <person name="Mattarelli P."/>
        </authorList>
    </citation>
    <scope>NUCLEOTIDE SEQUENCE [LARGE SCALE GENOMIC DNA]</scope>
    <source>
        <strain evidence="3 4">RST17</strain>
    </source>
</reference>
<evidence type="ECO:0000259" key="2">
    <source>
        <dbReference type="Pfam" id="PF14501"/>
    </source>
</evidence>
<feature type="transmembrane region" description="Helical" evidence="1">
    <location>
        <begin position="6"/>
        <end position="24"/>
    </location>
</feature>
<gene>
    <name evidence="3" type="ORF">EMO91_11400</name>
</gene>
<feature type="transmembrane region" description="Helical" evidence="1">
    <location>
        <begin position="164"/>
        <end position="188"/>
    </location>
</feature>